<dbReference type="Pfam" id="PF01872">
    <property type="entry name" value="RibD_C"/>
    <property type="match status" value="1"/>
</dbReference>
<dbReference type="PANTHER" id="PTHR38011:SF11">
    <property type="entry name" value="2,5-DIAMINO-6-RIBOSYLAMINO-4(3H)-PYRIMIDINONE 5'-PHOSPHATE REDUCTASE"/>
    <property type="match status" value="1"/>
</dbReference>
<sequence>MAIIFNTSCTLNGFIADENHSLQWLFEVPGSQAAEEDFGNFLSKVSTIVMGSHTFEWMVNELDLLNHPERWSDTYGDRPTWVFSSRELSLPAGAPITLINAPISEAIAEIQAANTSSGDIWIVGGGALATQFYEAGALDRITLTMAPVFLPAGKPVFTGLLDSKNLHTAEVRRLGEFTELTFEISKS</sequence>
<dbReference type="OrthoDB" id="3427770at2"/>
<dbReference type="PANTHER" id="PTHR38011">
    <property type="entry name" value="DIHYDROFOLATE REDUCTASE FAMILY PROTEIN (AFU_ORTHOLOGUE AFUA_8G06820)"/>
    <property type="match status" value="1"/>
</dbReference>
<dbReference type="Proteomes" id="UP000011760">
    <property type="component" value="Chromosome"/>
</dbReference>
<gene>
    <name evidence="2" type="ORF">H924_03290</name>
</gene>
<dbReference type="PATRIC" id="fig|1121353.3.peg.679"/>
<dbReference type="InterPro" id="IPR002734">
    <property type="entry name" value="RibDG_C"/>
</dbReference>
<evidence type="ECO:0000313" key="2">
    <source>
        <dbReference type="EMBL" id="AGG66108.1"/>
    </source>
</evidence>
<dbReference type="EMBL" id="CP004354">
    <property type="protein sequence ID" value="AGG66108.1"/>
    <property type="molecule type" value="Genomic_DNA"/>
</dbReference>
<reference evidence="2 3" key="1">
    <citation type="submission" date="2013-02" db="EMBL/GenBank/DDBJ databases">
        <title>The complete genome sequence of Corynebacterium callunae DSM 20147.</title>
        <authorList>
            <person name="Ruckert C."/>
            <person name="Albersmeier A."/>
            <person name="Kalinowski J."/>
        </authorList>
    </citation>
    <scope>NUCLEOTIDE SEQUENCE [LARGE SCALE GENOMIC DNA]</scope>
    <source>
        <strain evidence="2 3">DSM 20147</strain>
    </source>
</reference>
<dbReference type="GO" id="GO:0008703">
    <property type="term" value="F:5-amino-6-(5-phosphoribosylamino)uracil reductase activity"/>
    <property type="evidence" value="ECO:0007669"/>
    <property type="project" value="InterPro"/>
</dbReference>
<dbReference type="KEGG" id="ccn:H924_03290"/>
<name>M1UXS0_9CORY</name>
<organism evidence="2 3">
    <name type="scientific">Corynebacterium callunae DSM 20147</name>
    <dbReference type="NCBI Taxonomy" id="1121353"/>
    <lineage>
        <taxon>Bacteria</taxon>
        <taxon>Bacillati</taxon>
        <taxon>Actinomycetota</taxon>
        <taxon>Actinomycetes</taxon>
        <taxon>Mycobacteriales</taxon>
        <taxon>Corynebacteriaceae</taxon>
        <taxon>Corynebacterium</taxon>
    </lineage>
</organism>
<evidence type="ECO:0000313" key="3">
    <source>
        <dbReference type="Proteomes" id="UP000011760"/>
    </source>
</evidence>
<dbReference type="GO" id="GO:0009231">
    <property type="term" value="P:riboflavin biosynthetic process"/>
    <property type="evidence" value="ECO:0007669"/>
    <property type="project" value="InterPro"/>
</dbReference>
<keyword evidence="3" id="KW-1185">Reference proteome</keyword>
<proteinExistence type="predicted"/>
<protein>
    <recommendedName>
        <fullName evidence="1">Bacterial bifunctional deaminase-reductase C-terminal domain-containing protein</fullName>
    </recommendedName>
</protein>
<dbReference type="AlphaFoldDB" id="M1UXS0"/>
<dbReference type="InterPro" id="IPR050765">
    <property type="entry name" value="Riboflavin_Biosynth_HTPR"/>
</dbReference>
<dbReference type="InterPro" id="IPR024072">
    <property type="entry name" value="DHFR-like_dom_sf"/>
</dbReference>
<dbReference type="HOGENOM" id="CLU_043966_4_1_11"/>
<feature type="domain" description="Bacterial bifunctional deaminase-reductase C-terminal" evidence="1">
    <location>
        <begin position="3"/>
        <end position="176"/>
    </location>
</feature>
<dbReference type="STRING" id="1121353.H924_03290"/>
<dbReference type="RefSeq" id="WP_015650546.1">
    <property type="nucleotide sequence ID" value="NC_020506.1"/>
</dbReference>
<evidence type="ECO:0000259" key="1">
    <source>
        <dbReference type="Pfam" id="PF01872"/>
    </source>
</evidence>
<dbReference type="Gene3D" id="3.40.430.10">
    <property type="entry name" value="Dihydrofolate Reductase, subunit A"/>
    <property type="match status" value="1"/>
</dbReference>
<dbReference type="eggNOG" id="COG0262">
    <property type="taxonomic scope" value="Bacteria"/>
</dbReference>
<accession>M1UXS0</accession>
<dbReference type="SUPFAM" id="SSF53597">
    <property type="entry name" value="Dihydrofolate reductase-like"/>
    <property type="match status" value="1"/>
</dbReference>